<accession>A0A4C1V4Q1</accession>
<organism evidence="1 2">
    <name type="scientific">Eumeta variegata</name>
    <name type="common">Bagworm moth</name>
    <name type="synonym">Eumeta japonica</name>
    <dbReference type="NCBI Taxonomy" id="151549"/>
    <lineage>
        <taxon>Eukaryota</taxon>
        <taxon>Metazoa</taxon>
        <taxon>Ecdysozoa</taxon>
        <taxon>Arthropoda</taxon>
        <taxon>Hexapoda</taxon>
        <taxon>Insecta</taxon>
        <taxon>Pterygota</taxon>
        <taxon>Neoptera</taxon>
        <taxon>Endopterygota</taxon>
        <taxon>Lepidoptera</taxon>
        <taxon>Glossata</taxon>
        <taxon>Ditrysia</taxon>
        <taxon>Tineoidea</taxon>
        <taxon>Psychidae</taxon>
        <taxon>Oiketicinae</taxon>
        <taxon>Eumeta</taxon>
    </lineage>
</organism>
<keyword evidence="2" id="KW-1185">Reference proteome</keyword>
<comment type="caution">
    <text evidence="1">The sequence shown here is derived from an EMBL/GenBank/DDBJ whole genome shotgun (WGS) entry which is preliminary data.</text>
</comment>
<reference evidence="1 2" key="1">
    <citation type="journal article" date="2019" name="Commun. Biol.">
        <title>The bagworm genome reveals a unique fibroin gene that provides high tensile strength.</title>
        <authorList>
            <person name="Kono N."/>
            <person name="Nakamura H."/>
            <person name="Ohtoshi R."/>
            <person name="Tomita M."/>
            <person name="Numata K."/>
            <person name="Arakawa K."/>
        </authorList>
    </citation>
    <scope>NUCLEOTIDE SEQUENCE [LARGE SCALE GENOMIC DNA]</scope>
</reference>
<dbReference type="Proteomes" id="UP000299102">
    <property type="component" value="Unassembled WGS sequence"/>
</dbReference>
<name>A0A4C1V4Q1_EUMVA</name>
<gene>
    <name evidence="1" type="ORF">EVAR_30936_1</name>
</gene>
<dbReference type="AlphaFoldDB" id="A0A4C1V4Q1"/>
<proteinExistence type="predicted"/>
<evidence type="ECO:0000313" key="2">
    <source>
        <dbReference type="Proteomes" id="UP000299102"/>
    </source>
</evidence>
<protein>
    <submittedName>
        <fullName evidence="1">Uncharacterized protein</fullName>
    </submittedName>
</protein>
<sequence length="134" mass="15381">MCILSVVTSLRAVRGRLAFNFRPRDTVAAYNYDTCSVVRWRPFAEFDPTPPPRESGGGSVCDTPRRPRLRERECNYFRADVNSSTRIRKYLNHLITRNATGRAGRVRESCGRGFWPGSIRSPLWRNWGFKKGGI</sequence>
<dbReference type="EMBL" id="BGZK01000272">
    <property type="protein sequence ID" value="GBP33346.1"/>
    <property type="molecule type" value="Genomic_DNA"/>
</dbReference>
<evidence type="ECO:0000313" key="1">
    <source>
        <dbReference type="EMBL" id="GBP33346.1"/>
    </source>
</evidence>